<evidence type="ECO:0000256" key="4">
    <source>
        <dbReference type="ARBA" id="ARBA00022827"/>
    </source>
</evidence>
<dbReference type="Gene3D" id="3.50.50.60">
    <property type="entry name" value="FAD/NAD(P)-binding domain"/>
    <property type="match status" value="1"/>
</dbReference>
<evidence type="ECO:0000256" key="1">
    <source>
        <dbReference type="ARBA" id="ARBA00001974"/>
    </source>
</evidence>
<dbReference type="InterPro" id="IPR036188">
    <property type="entry name" value="FAD/NAD-bd_sf"/>
</dbReference>
<keyword evidence="5" id="KW-0560">Oxidoreductase</keyword>
<evidence type="ECO:0000256" key="6">
    <source>
        <dbReference type="SAM" id="MobiDB-lite"/>
    </source>
</evidence>
<evidence type="ECO:0000259" key="8">
    <source>
        <dbReference type="Pfam" id="PF01494"/>
    </source>
</evidence>
<dbReference type="PANTHER" id="PTHR43004:SF19">
    <property type="entry name" value="BINDING MONOOXYGENASE, PUTATIVE (JCVI)-RELATED"/>
    <property type="match status" value="1"/>
</dbReference>
<comment type="similarity">
    <text evidence="2">Belongs to the PheA/TfdB FAD monooxygenase family.</text>
</comment>
<dbReference type="SUPFAM" id="SSF52833">
    <property type="entry name" value="Thioredoxin-like"/>
    <property type="match status" value="1"/>
</dbReference>
<keyword evidence="7" id="KW-0812">Transmembrane</keyword>
<dbReference type="Pfam" id="PF07976">
    <property type="entry name" value="Phe_hydrox_dim"/>
    <property type="match status" value="1"/>
</dbReference>
<feature type="transmembrane region" description="Helical" evidence="7">
    <location>
        <begin position="29"/>
        <end position="47"/>
    </location>
</feature>
<evidence type="ECO:0000313" key="10">
    <source>
        <dbReference type="EMBL" id="GAA5808500.1"/>
    </source>
</evidence>
<dbReference type="Proteomes" id="UP001473302">
    <property type="component" value="Unassembled WGS sequence"/>
</dbReference>
<keyword evidence="7" id="KW-0472">Membrane</keyword>
<keyword evidence="3" id="KW-0285">Flavoprotein</keyword>
<comment type="caution">
    <text evidence="10">The sequence shown here is derived from an EMBL/GenBank/DDBJ whole genome shotgun (WGS) entry which is preliminary data.</text>
</comment>
<accession>A0ABP9YNQ3</accession>
<feature type="domain" description="FAD-binding" evidence="8">
    <location>
        <begin position="210"/>
        <end position="580"/>
    </location>
</feature>
<organism evidence="10 11">
    <name type="scientific">Mucor flavus</name>
    <dbReference type="NCBI Taxonomy" id="439312"/>
    <lineage>
        <taxon>Eukaryota</taxon>
        <taxon>Fungi</taxon>
        <taxon>Fungi incertae sedis</taxon>
        <taxon>Mucoromycota</taxon>
        <taxon>Mucoromycotina</taxon>
        <taxon>Mucoromycetes</taxon>
        <taxon>Mucorales</taxon>
        <taxon>Mucorineae</taxon>
        <taxon>Mucoraceae</taxon>
        <taxon>Mucor</taxon>
    </lineage>
</organism>
<evidence type="ECO:0000256" key="3">
    <source>
        <dbReference type="ARBA" id="ARBA00022630"/>
    </source>
</evidence>
<evidence type="ECO:0000256" key="2">
    <source>
        <dbReference type="ARBA" id="ARBA00007801"/>
    </source>
</evidence>
<dbReference type="Gene3D" id="3.30.9.10">
    <property type="entry name" value="D-Amino Acid Oxidase, subunit A, domain 2"/>
    <property type="match status" value="1"/>
</dbReference>
<evidence type="ECO:0000256" key="5">
    <source>
        <dbReference type="ARBA" id="ARBA00023002"/>
    </source>
</evidence>
<keyword evidence="7" id="KW-1133">Transmembrane helix</keyword>
<sequence>MMNWDFSHLDPARAVGFRWIYGSTPMSDLNVNWVVYFVSILAIRWYMAERTRIDRSHKVLVFYNGSMITCTASFSLWQTVKNNSPQGKLFTFCHAVEYDSFSQYGGYMFYAIHFSFKKEVNTVPTLVPAYVNYPHDVVLVTRPKYFWKIAATSFQIIQFVAAIALTAYQMSLCPQSNCVLLSASINVTMIYMVVKYYDTKESSVATTRVSGLYAAIVLSKIGLSVHIADTDENINNNNELLLFSPRSLQLLAQLDLLGPITQRGIRHWKFEIYQTKGQGSNAVIMEPQSIRLWDNESTEFNYSISCQRSIVIEIFKDYLEKEGIQIDEKQEIIHIEERNQRLLSDAELSLYYQYRPLPMIHQPDEKIVKSIHLKHRETKQVNVWKSQAIIGADGQASFIRQKLGLSLVNYKQQQHTRAFYTLHIDIASTNFPGIRQISTICKNKDILYVIGHQTHLYITFEHKPSWTKLSIDEEIPLHIATRHIKCVMDPYNIEFRKVRSYYRWNGNNSSSCEEYNVDTSCFLIGSAAQSMNPPGLFDINTSIEQVQNLCWKLALSLQHSASPKLLETFEPEVRIKTEEAMHASAIFTNLIGDYYKESTNNLNASHSRDLAYQLQRFKSCFVGNTPFTANILNNDSNGDDILHDDTSSTPSFEFMSPPRLSNGFAPSVMAGFLAPNAKLKPYTLFQLLLISSSSQQQQTIKPATTLTNLLPSATKSIEEIKNVSLIVTSKDSKNRRRRSNSVTTNNLSSIWSSIPLFQKNNNNNNTTSSGTKKRSNSNNIQTTTSTSTATPATVLISPDRWKSIKPNHLQLLDRIQSFNKNGCTFTILIFCGSITETQERTRNFVKLLESPVSFIHRYERAHSSRDSNNRNSTISLNSPTTESFFQSSRQSLDQPRRDSFESFVDQSRFSTSTMSSSSTYNHQAGVSNALFSVLFISSSARSEAVKYLNNTPPATVHSTFPSGLTQVFLDHDGQCYKAYNVGKQSEVIVIRPDGYIGTRAPIAKEEEGFERVSMYFDSFLRPPVDMNTAAAVVAAGYDC</sequence>
<dbReference type="PANTHER" id="PTHR43004">
    <property type="entry name" value="TRK SYSTEM POTASSIUM UPTAKE PROTEIN"/>
    <property type="match status" value="1"/>
</dbReference>
<name>A0ABP9YNQ3_9FUNG</name>
<dbReference type="InterPro" id="IPR012941">
    <property type="entry name" value="Phe_hydrox_C_dim_dom"/>
</dbReference>
<dbReference type="SUPFAM" id="SSF51905">
    <property type="entry name" value="FAD/NAD(P)-binding domain"/>
    <property type="match status" value="1"/>
</dbReference>
<feature type="compositionally biased region" description="Polar residues" evidence="6">
    <location>
        <begin position="869"/>
        <end position="893"/>
    </location>
</feature>
<dbReference type="InterPro" id="IPR002938">
    <property type="entry name" value="FAD-bd"/>
</dbReference>
<feature type="region of interest" description="Disordered" evidence="6">
    <location>
        <begin position="758"/>
        <end position="791"/>
    </location>
</feature>
<keyword evidence="11" id="KW-1185">Reference proteome</keyword>
<feature type="transmembrane region" description="Helical" evidence="7">
    <location>
        <begin position="59"/>
        <end position="80"/>
    </location>
</feature>
<dbReference type="Gene3D" id="3.40.30.20">
    <property type="match status" value="1"/>
</dbReference>
<dbReference type="InterPro" id="IPR050641">
    <property type="entry name" value="RIFMO-like"/>
</dbReference>
<reference evidence="10 11" key="1">
    <citation type="submission" date="2024-04" db="EMBL/GenBank/DDBJ databases">
        <title>genome sequences of Mucor flavus KT1a and Helicostylum pulchrum KT1b strains isolated from the surface of a dry-aged beef.</title>
        <authorList>
            <person name="Toyotome T."/>
            <person name="Hosono M."/>
            <person name="Torimaru M."/>
            <person name="Fukuda K."/>
            <person name="Mikami N."/>
        </authorList>
    </citation>
    <scope>NUCLEOTIDE SEQUENCE [LARGE SCALE GENOMIC DNA]</scope>
    <source>
        <strain evidence="10 11">KT1a</strain>
    </source>
</reference>
<keyword evidence="4" id="KW-0274">FAD</keyword>
<evidence type="ECO:0008006" key="12">
    <source>
        <dbReference type="Google" id="ProtNLM"/>
    </source>
</evidence>
<gene>
    <name evidence="10" type="ORF">MFLAVUS_001891</name>
</gene>
<dbReference type="InterPro" id="IPR038220">
    <property type="entry name" value="PHOX_C_sf"/>
</dbReference>
<evidence type="ECO:0000256" key="7">
    <source>
        <dbReference type="SAM" id="Phobius"/>
    </source>
</evidence>
<feature type="compositionally biased region" description="Low complexity" evidence="6">
    <location>
        <begin position="759"/>
        <end position="791"/>
    </location>
</feature>
<evidence type="ECO:0000313" key="11">
    <source>
        <dbReference type="Proteomes" id="UP001473302"/>
    </source>
</evidence>
<dbReference type="EMBL" id="BAABUK010000003">
    <property type="protein sequence ID" value="GAA5808500.1"/>
    <property type="molecule type" value="Genomic_DNA"/>
</dbReference>
<comment type="cofactor">
    <cofactor evidence="1">
        <name>FAD</name>
        <dbReference type="ChEBI" id="CHEBI:57692"/>
    </cofactor>
</comment>
<evidence type="ECO:0000259" key="9">
    <source>
        <dbReference type="Pfam" id="PF07976"/>
    </source>
</evidence>
<protein>
    <recommendedName>
        <fullName evidence="12">Very-long-chain 3-oxoacyl-CoA synthase</fullName>
    </recommendedName>
</protein>
<dbReference type="PRINTS" id="PR00420">
    <property type="entry name" value="RNGMNOXGNASE"/>
</dbReference>
<dbReference type="Pfam" id="PF01494">
    <property type="entry name" value="FAD_binding_3"/>
    <property type="match status" value="1"/>
</dbReference>
<feature type="domain" description="Phenol hydroxylase-like C-terminal dimerisation" evidence="9">
    <location>
        <begin position="819"/>
        <end position="1022"/>
    </location>
</feature>
<dbReference type="InterPro" id="IPR036249">
    <property type="entry name" value="Thioredoxin-like_sf"/>
</dbReference>
<feature type="region of interest" description="Disordered" evidence="6">
    <location>
        <begin position="861"/>
        <end position="897"/>
    </location>
</feature>
<proteinExistence type="inferred from homology"/>